<keyword evidence="1" id="KW-0808">Transferase</keyword>
<protein>
    <submittedName>
        <fullName evidence="1">Methyltransferase family protein</fullName>
    </submittedName>
</protein>
<dbReference type="GO" id="GO:0032259">
    <property type="term" value="P:methylation"/>
    <property type="evidence" value="ECO:0007669"/>
    <property type="project" value="UniProtKB-KW"/>
</dbReference>
<gene>
    <name evidence="1" type="ORF">BXY57_1144</name>
</gene>
<keyword evidence="1" id="KW-0489">Methyltransferase</keyword>
<reference evidence="1 2" key="1">
    <citation type="submission" date="2017-11" db="EMBL/GenBank/DDBJ databases">
        <title>Genomic Encyclopedia of Archaeal and Bacterial Type Strains, Phase II (KMG-II): From Individual Species to Whole Genera.</title>
        <authorList>
            <person name="Goeker M."/>
        </authorList>
    </citation>
    <scope>NUCLEOTIDE SEQUENCE [LARGE SCALE GENOMIC DNA]</scope>
    <source>
        <strain evidence="1 2">DSM 27268</strain>
    </source>
</reference>
<dbReference type="Pfam" id="PF13489">
    <property type="entry name" value="Methyltransf_23"/>
    <property type="match status" value="1"/>
</dbReference>
<dbReference type="InterPro" id="IPR029063">
    <property type="entry name" value="SAM-dependent_MTases_sf"/>
</dbReference>
<keyword evidence="2" id="KW-1185">Reference proteome</keyword>
<dbReference type="CDD" id="cd02440">
    <property type="entry name" value="AdoMet_MTases"/>
    <property type="match status" value="1"/>
</dbReference>
<evidence type="ECO:0000313" key="1">
    <source>
        <dbReference type="EMBL" id="PJJ75565.1"/>
    </source>
</evidence>
<dbReference type="AlphaFoldDB" id="A0A2M9CUN2"/>
<dbReference type="RefSeq" id="WP_157853798.1">
    <property type="nucleotide sequence ID" value="NZ_PGFG01000001.1"/>
</dbReference>
<name>A0A2M9CUN2_9BACT</name>
<proteinExistence type="predicted"/>
<dbReference type="PANTHER" id="PTHR43861:SF6">
    <property type="entry name" value="METHYLTRANSFERASE TYPE 11"/>
    <property type="match status" value="1"/>
</dbReference>
<sequence length="312" mass="36740">MPHIHHSTCPVCFSSAIQFCTRVQDHAVTKEWFELWSCADCKALFTQDIPDETAIAAYYHSENYISHTDTRKGWLFKAYHAARWLALRRKYQLIRKAFHTYVPTWDMHALQTQPKVLDIGCGTGSFLHMMQTHGWQPVGVEPSETARSLAKKKYQLDVQDPIQLNTFPDQHFTLITLWHVLEHIHALHEYLSTIYRLLHEYGLVFIAVPNYTSFDERFFGNYWAAYDVPRHLYHFAPQTMQSLLASHRFEMVKMLPMRMDAFYIAWLSSLYARQRLPFAYGMMTGFISWLLSQRHPMQSSSLLYIARKHQVD</sequence>
<evidence type="ECO:0000313" key="2">
    <source>
        <dbReference type="Proteomes" id="UP000230000"/>
    </source>
</evidence>
<dbReference type="EMBL" id="PGFG01000001">
    <property type="protein sequence ID" value="PJJ75565.1"/>
    <property type="molecule type" value="Genomic_DNA"/>
</dbReference>
<dbReference type="Gene3D" id="3.40.50.150">
    <property type="entry name" value="Vaccinia Virus protein VP39"/>
    <property type="match status" value="1"/>
</dbReference>
<accession>A0A2M9CUN2</accession>
<dbReference type="GO" id="GO:0008168">
    <property type="term" value="F:methyltransferase activity"/>
    <property type="evidence" value="ECO:0007669"/>
    <property type="project" value="UniProtKB-KW"/>
</dbReference>
<comment type="caution">
    <text evidence="1">The sequence shown here is derived from an EMBL/GenBank/DDBJ whole genome shotgun (WGS) entry which is preliminary data.</text>
</comment>
<organism evidence="1 2">
    <name type="scientific">Thermoflavifilum aggregans</name>
    <dbReference type="NCBI Taxonomy" id="454188"/>
    <lineage>
        <taxon>Bacteria</taxon>
        <taxon>Pseudomonadati</taxon>
        <taxon>Bacteroidota</taxon>
        <taxon>Chitinophagia</taxon>
        <taxon>Chitinophagales</taxon>
        <taxon>Chitinophagaceae</taxon>
        <taxon>Thermoflavifilum</taxon>
    </lineage>
</organism>
<dbReference type="PANTHER" id="PTHR43861">
    <property type="entry name" value="TRANS-ACONITATE 2-METHYLTRANSFERASE-RELATED"/>
    <property type="match status" value="1"/>
</dbReference>
<dbReference type="SUPFAM" id="SSF53335">
    <property type="entry name" value="S-adenosyl-L-methionine-dependent methyltransferases"/>
    <property type="match status" value="1"/>
</dbReference>
<dbReference type="Proteomes" id="UP000230000">
    <property type="component" value="Unassembled WGS sequence"/>
</dbReference>
<dbReference type="OrthoDB" id="2370471at2"/>